<gene>
    <name evidence="7" type="primary">ycf84</name>
    <name evidence="7" type="ORF">rosag_09220</name>
</gene>
<keyword evidence="8" id="KW-1185">Reference proteome</keyword>
<dbReference type="Proteomes" id="UP001161325">
    <property type="component" value="Unassembled WGS sequence"/>
</dbReference>
<feature type="transmembrane region" description="Helical" evidence="6">
    <location>
        <begin position="332"/>
        <end position="355"/>
    </location>
</feature>
<evidence type="ECO:0000256" key="3">
    <source>
        <dbReference type="ARBA" id="ARBA00022692"/>
    </source>
</evidence>
<dbReference type="GO" id="GO:0015920">
    <property type="term" value="P:lipopolysaccharide transport"/>
    <property type="evidence" value="ECO:0007669"/>
    <property type="project" value="TreeGrafter"/>
</dbReference>
<feature type="transmembrane region" description="Helical" evidence="6">
    <location>
        <begin position="308"/>
        <end position="326"/>
    </location>
</feature>
<keyword evidence="4 6" id="KW-1133">Transmembrane helix</keyword>
<comment type="caution">
    <text evidence="7">The sequence shown here is derived from an EMBL/GenBank/DDBJ whole genome shotgun (WGS) entry which is preliminary data.</text>
</comment>
<keyword evidence="5 6" id="KW-0472">Membrane</keyword>
<accession>A0AA37Q0S4</accession>
<protein>
    <recommendedName>
        <fullName evidence="9">Lipopolysaccharide export system permease protein LptG</fullName>
    </recommendedName>
</protein>
<organism evidence="7 8">
    <name type="scientific">Roseisolibacter agri</name>
    <dbReference type="NCBI Taxonomy" id="2014610"/>
    <lineage>
        <taxon>Bacteria</taxon>
        <taxon>Pseudomonadati</taxon>
        <taxon>Gemmatimonadota</taxon>
        <taxon>Gemmatimonadia</taxon>
        <taxon>Gemmatimonadales</taxon>
        <taxon>Gemmatimonadaceae</taxon>
        <taxon>Roseisolibacter</taxon>
    </lineage>
</organism>
<dbReference type="PANTHER" id="PTHR33529:SF6">
    <property type="entry name" value="YJGP_YJGQ FAMILY PERMEASE"/>
    <property type="match status" value="1"/>
</dbReference>
<evidence type="ECO:0000313" key="7">
    <source>
        <dbReference type="EMBL" id="GLC24409.1"/>
    </source>
</evidence>
<evidence type="ECO:0008006" key="9">
    <source>
        <dbReference type="Google" id="ProtNLM"/>
    </source>
</evidence>
<keyword evidence="3 6" id="KW-0812">Transmembrane</keyword>
<feature type="transmembrane region" description="Helical" evidence="6">
    <location>
        <begin position="44"/>
        <end position="65"/>
    </location>
</feature>
<feature type="transmembrane region" description="Helical" evidence="6">
    <location>
        <begin position="367"/>
        <end position="387"/>
    </location>
</feature>
<dbReference type="AlphaFoldDB" id="A0AA37Q0S4"/>
<evidence type="ECO:0000256" key="6">
    <source>
        <dbReference type="SAM" id="Phobius"/>
    </source>
</evidence>
<feature type="transmembrane region" description="Helical" evidence="6">
    <location>
        <begin position="131"/>
        <end position="152"/>
    </location>
</feature>
<evidence type="ECO:0000256" key="1">
    <source>
        <dbReference type="ARBA" id="ARBA00004651"/>
    </source>
</evidence>
<dbReference type="InterPro" id="IPR005495">
    <property type="entry name" value="LptG/LptF_permease"/>
</dbReference>
<keyword evidence="2" id="KW-1003">Cell membrane</keyword>
<feature type="transmembrane region" description="Helical" evidence="6">
    <location>
        <begin position="86"/>
        <end position="111"/>
    </location>
</feature>
<dbReference type="RefSeq" id="WP_284348858.1">
    <property type="nucleotide sequence ID" value="NZ_BRXS01000001.1"/>
</dbReference>
<evidence type="ECO:0000313" key="8">
    <source>
        <dbReference type="Proteomes" id="UP001161325"/>
    </source>
</evidence>
<sequence>MSAAVHPAPVRTPAVGSTAAARPVGAKRRMRLGSALDRYVFVEFMKVFTVTALGFPLLLFVIDLVDNLNKYLGRKIPRADLLLSYVYWLPEQMFLVLPAAVLFATVFTVGAVTRHSEITAAKASGISFYRFILPIVWGAMIATCVGMALGELSPDANAVRMRLLKEREDPMGVARANFAYAAEGGRVYQAQLLLVDSGQLVKPQLERKGNGAEYPGVLAAANDARYRAGQGWMLRKGAIHLMPGDTVVHAFQFDSVLDRRMNERPRDLLSSAKAPADMDFRELGAFIQAMERSGVDVGKLRVERMLKIAIPVTCVIILLFGAPLATSTQRGGTAYGVGLSLGTTIIFLVLIQLTRAIGGKGLIQPELAAWIPSALFGVVGGILLLRVKT</sequence>
<proteinExistence type="predicted"/>
<dbReference type="GO" id="GO:0043190">
    <property type="term" value="C:ATP-binding cassette (ABC) transporter complex"/>
    <property type="evidence" value="ECO:0007669"/>
    <property type="project" value="TreeGrafter"/>
</dbReference>
<comment type="subcellular location">
    <subcellularLocation>
        <location evidence="1">Cell membrane</location>
        <topology evidence="1">Multi-pass membrane protein</topology>
    </subcellularLocation>
</comment>
<dbReference type="Pfam" id="PF03739">
    <property type="entry name" value="LptF_LptG"/>
    <property type="match status" value="1"/>
</dbReference>
<evidence type="ECO:0000256" key="4">
    <source>
        <dbReference type="ARBA" id="ARBA00022989"/>
    </source>
</evidence>
<evidence type="ECO:0000256" key="2">
    <source>
        <dbReference type="ARBA" id="ARBA00022475"/>
    </source>
</evidence>
<name>A0AA37Q0S4_9BACT</name>
<dbReference type="EMBL" id="BRXS01000001">
    <property type="protein sequence ID" value="GLC24409.1"/>
    <property type="molecule type" value="Genomic_DNA"/>
</dbReference>
<evidence type="ECO:0000256" key="5">
    <source>
        <dbReference type="ARBA" id="ARBA00023136"/>
    </source>
</evidence>
<dbReference type="PANTHER" id="PTHR33529">
    <property type="entry name" value="SLR0882 PROTEIN-RELATED"/>
    <property type="match status" value="1"/>
</dbReference>
<reference evidence="7" key="1">
    <citation type="submission" date="2022-08" db="EMBL/GenBank/DDBJ databases">
        <title>Draft genome sequencing of Roseisolibacter agri AW1220.</title>
        <authorList>
            <person name="Tobiishi Y."/>
            <person name="Tonouchi A."/>
        </authorList>
    </citation>
    <scope>NUCLEOTIDE SEQUENCE</scope>
    <source>
        <strain evidence="7">AW1220</strain>
    </source>
</reference>